<gene>
    <name evidence="2" type="ORF">SKAU_G00148800</name>
</gene>
<feature type="region of interest" description="Disordered" evidence="1">
    <location>
        <begin position="84"/>
        <end position="118"/>
    </location>
</feature>
<protein>
    <submittedName>
        <fullName evidence="2">Uncharacterized protein</fullName>
    </submittedName>
</protein>
<accession>A0A9Q1J405</accession>
<dbReference type="Proteomes" id="UP001152622">
    <property type="component" value="Chromosome 4"/>
</dbReference>
<feature type="region of interest" description="Disordered" evidence="1">
    <location>
        <begin position="1"/>
        <end position="38"/>
    </location>
</feature>
<reference evidence="2" key="1">
    <citation type="journal article" date="2023" name="Science">
        <title>Genome structures resolve the early diversification of teleost fishes.</title>
        <authorList>
            <person name="Parey E."/>
            <person name="Louis A."/>
            <person name="Montfort J."/>
            <person name="Bouchez O."/>
            <person name="Roques C."/>
            <person name="Iampietro C."/>
            <person name="Lluch J."/>
            <person name="Castinel A."/>
            <person name="Donnadieu C."/>
            <person name="Desvignes T."/>
            <person name="Floi Bucao C."/>
            <person name="Jouanno E."/>
            <person name="Wen M."/>
            <person name="Mejri S."/>
            <person name="Dirks R."/>
            <person name="Jansen H."/>
            <person name="Henkel C."/>
            <person name="Chen W.J."/>
            <person name="Zahm M."/>
            <person name="Cabau C."/>
            <person name="Klopp C."/>
            <person name="Thompson A.W."/>
            <person name="Robinson-Rechavi M."/>
            <person name="Braasch I."/>
            <person name="Lecointre G."/>
            <person name="Bobe J."/>
            <person name="Postlethwait J.H."/>
            <person name="Berthelot C."/>
            <person name="Roest Crollius H."/>
            <person name="Guiguen Y."/>
        </authorList>
    </citation>
    <scope>NUCLEOTIDE SEQUENCE</scope>
    <source>
        <strain evidence="2">WJC10195</strain>
    </source>
</reference>
<name>A0A9Q1J405_SYNKA</name>
<keyword evidence="3" id="KW-1185">Reference proteome</keyword>
<organism evidence="2 3">
    <name type="scientific">Synaphobranchus kaupii</name>
    <name type="common">Kaup's arrowtooth eel</name>
    <dbReference type="NCBI Taxonomy" id="118154"/>
    <lineage>
        <taxon>Eukaryota</taxon>
        <taxon>Metazoa</taxon>
        <taxon>Chordata</taxon>
        <taxon>Craniata</taxon>
        <taxon>Vertebrata</taxon>
        <taxon>Euteleostomi</taxon>
        <taxon>Actinopterygii</taxon>
        <taxon>Neopterygii</taxon>
        <taxon>Teleostei</taxon>
        <taxon>Anguilliformes</taxon>
        <taxon>Synaphobranchidae</taxon>
        <taxon>Synaphobranchus</taxon>
    </lineage>
</organism>
<dbReference type="AlphaFoldDB" id="A0A9Q1J405"/>
<evidence type="ECO:0000313" key="3">
    <source>
        <dbReference type="Proteomes" id="UP001152622"/>
    </source>
</evidence>
<evidence type="ECO:0000313" key="2">
    <source>
        <dbReference type="EMBL" id="KAJ8366049.1"/>
    </source>
</evidence>
<evidence type="ECO:0000256" key="1">
    <source>
        <dbReference type="SAM" id="MobiDB-lite"/>
    </source>
</evidence>
<proteinExistence type="predicted"/>
<dbReference type="EMBL" id="JAINUF010000004">
    <property type="protein sequence ID" value="KAJ8366049.1"/>
    <property type="molecule type" value="Genomic_DNA"/>
</dbReference>
<sequence length="118" mass="12988">MEHCPLLPRFGVEGNISEPENASVRNRESSGVRKASFPPAERSLASGIIKAAMSAKAPRSTEPICSSLKYARARQTAPSSLRYESIAFQEESKRSNGPSAPEHAGIWEDHNRRRKITP</sequence>
<comment type="caution">
    <text evidence="2">The sequence shown here is derived from an EMBL/GenBank/DDBJ whole genome shotgun (WGS) entry which is preliminary data.</text>
</comment>